<name>A0AAN8FFX6_TRICO</name>
<dbReference type="EMBL" id="WIXE01021194">
    <property type="protein sequence ID" value="KAK5968605.1"/>
    <property type="molecule type" value="Genomic_DNA"/>
</dbReference>
<reference evidence="2 3" key="1">
    <citation type="submission" date="2019-10" db="EMBL/GenBank/DDBJ databases">
        <title>Assembly and Annotation for the nematode Trichostrongylus colubriformis.</title>
        <authorList>
            <person name="Martin J."/>
        </authorList>
    </citation>
    <scope>NUCLEOTIDE SEQUENCE [LARGE SCALE GENOMIC DNA]</scope>
    <source>
        <strain evidence="2">G859</strain>
        <tissue evidence="2">Whole worm</tissue>
    </source>
</reference>
<keyword evidence="1" id="KW-1133">Transmembrane helix</keyword>
<accession>A0AAN8FFX6</accession>
<organism evidence="2 3">
    <name type="scientific">Trichostrongylus colubriformis</name>
    <name type="common">Black scour worm</name>
    <dbReference type="NCBI Taxonomy" id="6319"/>
    <lineage>
        <taxon>Eukaryota</taxon>
        <taxon>Metazoa</taxon>
        <taxon>Ecdysozoa</taxon>
        <taxon>Nematoda</taxon>
        <taxon>Chromadorea</taxon>
        <taxon>Rhabditida</taxon>
        <taxon>Rhabditina</taxon>
        <taxon>Rhabditomorpha</taxon>
        <taxon>Strongyloidea</taxon>
        <taxon>Trichostrongylidae</taxon>
        <taxon>Trichostrongylus</taxon>
    </lineage>
</organism>
<evidence type="ECO:0000313" key="2">
    <source>
        <dbReference type="EMBL" id="KAK5968605.1"/>
    </source>
</evidence>
<sequence>MGVVEGCPQFVDWICKMPSLLLLVAAVLFPISFMIVQAQIFQCLNGGAGPCIDGVCMVPSQRCINTTLGELCCEISQIAPLGVGVGGVTTSKRKLSCIFYWCPCFQLQCPVLLKTQK</sequence>
<keyword evidence="1" id="KW-0812">Transmembrane</keyword>
<dbReference type="Proteomes" id="UP001331761">
    <property type="component" value="Unassembled WGS sequence"/>
</dbReference>
<keyword evidence="3" id="KW-1185">Reference proteome</keyword>
<keyword evidence="1" id="KW-0472">Membrane</keyword>
<feature type="non-terminal residue" evidence="2">
    <location>
        <position position="117"/>
    </location>
</feature>
<evidence type="ECO:0000313" key="3">
    <source>
        <dbReference type="Proteomes" id="UP001331761"/>
    </source>
</evidence>
<feature type="transmembrane region" description="Helical" evidence="1">
    <location>
        <begin position="20"/>
        <end position="41"/>
    </location>
</feature>
<gene>
    <name evidence="2" type="ORF">GCK32_007314</name>
</gene>
<evidence type="ECO:0000256" key="1">
    <source>
        <dbReference type="SAM" id="Phobius"/>
    </source>
</evidence>
<proteinExistence type="predicted"/>
<protein>
    <submittedName>
        <fullName evidence="2">Uncharacterized protein</fullName>
    </submittedName>
</protein>
<comment type="caution">
    <text evidence="2">The sequence shown here is derived from an EMBL/GenBank/DDBJ whole genome shotgun (WGS) entry which is preliminary data.</text>
</comment>
<dbReference type="AlphaFoldDB" id="A0AAN8FFX6"/>